<dbReference type="AlphaFoldDB" id="A0A1I6I0N2"/>
<keyword evidence="2" id="KW-1185">Reference proteome</keyword>
<dbReference type="Proteomes" id="UP000199478">
    <property type="component" value="Unassembled WGS sequence"/>
</dbReference>
<dbReference type="EMBL" id="FOYP01000003">
    <property type="protein sequence ID" value="SFR60199.1"/>
    <property type="molecule type" value="Genomic_DNA"/>
</dbReference>
<gene>
    <name evidence="1" type="ORF">SAMN04488005_3182</name>
</gene>
<dbReference type="RefSeq" id="WP_090201753.1">
    <property type="nucleotide sequence ID" value="NZ_FOYP01000003.1"/>
</dbReference>
<proteinExistence type="predicted"/>
<evidence type="ECO:0000313" key="1">
    <source>
        <dbReference type="EMBL" id="SFR60199.1"/>
    </source>
</evidence>
<evidence type="ECO:0008006" key="3">
    <source>
        <dbReference type="Google" id="ProtNLM"/>
    </source>
</evidence>
<reference evidence="2" key="1">
    <citation type="submission" date="2016-10" db="EMBL/GenBank/DDBJ databases">
        <authorList>
            <person name="Varghese N."/>
            <person name="Submissions S."/>
        </authorList>
    </citation>
    <scope>NUCLEOTIDE SEQUENCE [LARGE SCALE GENOMIC DNA]</scope>
    <source>
        <strain evidence="2">DSM 26879</strain>
    </source>
</reference>
<evidence type="ECO:0000313" key="2">
    <source>
        <dbReference type="Proteomes" id="UP000199478"/>
    </source>
</evidence>
<name>A0A1I6I0N2_9RHOB</name>
<accession>A0A1I6I0N2</accession>
<dbReference type="OrthoDB" id="8478875at2"/>
<sequence length="171" mass="19139">MPLIILFLTSVGAAIWWWVRQNPGDAIDTAVDVATTVRNAPRKLAFRKQTNAHPVEGIDDPRIAICAIAQAFIELDDLPTKDQRDSLHIMLRTKLRCTAAEAEEMEVLGRWLQAQCQDTQSAITRLARRLRKIDGEASWDLLQDVLGGLIEGELSTNQVSAIADIKRAFHR</sequence>
<protein>
    <recommendedName>
        <fullName evidence="3">Tellurite resistance protein TerB</fullName>
    </recommendedName>
</protein>
<organism evidence="1 2">
    <name type="scientific">Yoonia tamlensis</name>
    <dbReference type="NCBI Taxonomy" id="390270"/>
    <lineage>
        <taxon>Bacteria</taxon>
        <taxon>Pseudomonadati</taxon>
        <taxon>Pseudomonadota</taxon>
        <taxon>Alphaproteobacteria</taxon>
        <taxon>Rhodobacterales</taxon>
        <taxon>Paracoccaceae</taxon>
        <taxon>Yoonia</taxon>
    </lineage>
</organism>